<dbReference type="STRING" id="697282.Mettu_0942"/>
<gene>
    <name evidence="1" type="ORF">Mettu_0942</name>
</gene>
<keyword evidence="2" id="KW-1185">Reference proteome</keyword>
<organism evidence="1 2">
    <name type="scientific">Methylobacter tundripaludum (strain ATCC BAA-1195 / DSM 17260 / SV96)</name>
    <dbReference type="NCBI Taxonomy" id="697282"/>
    <lineage>
        <taxon>Bacteria</taxon>
        <taxon>Pseudomonadati</taxon>
        <taxon>Pseudomonadota</taxon>
        <taxon>Gammaproteobacteria</taxon>
        <taxon>Methylococcales</taxon>
        <taxon>Methylococcaceae</taxon>
        <taxon>Methylobacter</taxon>
    </lineage>
</organism>
<protein>
    <submittedName>
        <fullName evidence="1">Uncharacterized protein</fullName>
    </submittedName>
</protein>
<dbReference type="AlphaFoldDB" id="G3IRD0"/>
<evidence type="ECO:0000313" key="2">
    <source>
        <dbReference type="Proteomes" id="UP000004664"/>
    </source>
</evidence>
<dbReference type="Proteomes" id="UP000004664">
    <property type="component" value="Unassembled WGS sequence"/>
</dbReference>
<reference evidence="1 2" key="1">
    <citation type="submission" date="2011-06" db="EMBL/GenBank/DDBJ databases">
        <title>Genomic sequence of Methylobacter tundripaludum SV96.</title>
        <authorList>
            <consortium name="US DOE Joint Genome Institute"/>
            <person name="Lucas S."/>
            <person name="Han J."/>
            <person name="Lapidus A."/>
            <person name="Cheng J.-F."/>
            <person name="Goodwin L."/>
            <person name="Pitluck S."/>
            <person name="Held B."/>
            <person name="Detter J.C."/>
            <person name="Han C."/>
            <person name="Tapia R."/>
            <person name="Land M."/>
            <person name="Hauser L."/>
            <person name="Kyrpides N."/>
            <person name="Ivanova N."/>
            <person name="Ovchinnikova G."/>
            <person name="Pagani I."/>
            <person name="Klotz M.G."/>
            <person name="Dispirito A.A."/>
            <person name="Murrell J.C."/>
            <person name="Dunfield P."/>
            <person name="Kalyuzhnaya M.G."/>
            <person name="Svenning M."/>
            <person name="Trotsenko Y.A."/>
            <person name="Stein L.Y."/>
            <person name="Woyke T."/>
        </authorList>
    </citation>
    <scope>NUCLEOTIDE SEQUENCE [LARGE SCALE GENOMIC DNA]</scope>
    <source>
        <strain evidence="2">ATCC BAA-1195 / DSM 17260 / SV96</strain>
    </source>
</reference>
<proteinExistence type="predicted"/>
<dbReference type="HOGENOM" id="CLU_2991584_0_0_6"/>
<evidence type="ECO:0000313" key="1">
    <source>
        <dbReference type="EMBL" id="EGW22141.1"/>
    </source>
</evidence>
<name>G3IRD0_METTV</name>
<sequence>MIYPRSPLLIKAFLNLMLLLVKLAIECLMPGKRYFPASPLAGTKGLDLFVGSGVVSY</sequence>
<dbReference type="EMBL" id="JH109152">
    <property type="protein sequence ID" value="EGW22141.1"/>
    <property type="molecule type" value="Genomic_DNA"/>
</dbReference>
<accession>G3IRD0</accession>